<feature type="domain" description="Zinc-ribbon" evidence="1">
    <location>
        <begin position="127"/>
        <end position="148"/>
    </location>
</feature>
<evidence type="ECO:0000313" key="2">
    <source>
        <dbReference type="EMBL" id="AIF10399.1"/>
    </source>
</evidence>
<dbReference type="EMBL" id="KF900890">
    <property type="protein sequence ID" value="AIF10399.1"/>
    <property type="molecule type" value="Genomic_DNA"/>
</dbReference>
<sequence>MPRSQRGCRGFDSLSVHSRKHYTVNKNHKFMKVFNGKEAANDYMSAHTLAFSTPELTLMRFSFWLGDMVPDPENKEEGIPRLMTYIEEKDFAPVEIIDDDKYVPTGAVLGSGMYGSANSDTIDEEQFCSECGGKNSSSAKFCRECGNTLI</sequence>
<name>A0A075H2P5_9ARCH</name>
<dbReference type="InterPro" id="IPR026870">
    <property type="entry name" value="Zinc_ribbon_dom"/>
</dbReference>
<reference evidence="2" key="1">
    <citation type="journal article" date="2014" name="Genome Biol. Evol.">
        <title>Pangenome evidence for extensive interdomain horizontal transfer affecting lineage core and shell genes in uncultured planktonic thaumarchaeota and euryarchaeota.</title>
        <authorList>
            <person name="Deschamps P."/>
            <person name="Zivanovic Y."/>
            <person name="Moreira D."/>
            <person name="Rodriguez-Valera F."/>
            <person name="Lopez-Garcia P."/>
        </authorList>
    </citation>
    <scope>NUCLEOTIDE SEQUENCE</scope>
</reference>
<proteinExistence type="predicted"/>
<organism evidence="2">
    <name type="scientific">uncultured marine thaumarchaeote KM3_45_E05</name>
    <dbReference type="NCBI Taxonomy" id="1456156"/>
    <lineage>
        <taxon>Archaea</taxon>
        <taxon>Nitrososphaerota</taxon>
        <taxon>environmental samples</taxon>
    </lineage>
</organism>
<dbReference type="AlphaFoldDB" id="A0A075H2P5"/>
<evidence type="ECO:0000259" key="1">
    <source>
        <dbReference type="Pfam" id="PF13240"/>
    </source>
</evidence>
<protein>
    <recommendedName>
        <fullName evidence="1">Zinc-ribbon domain-containing protein</fullName>
    </recommendedName>
</protein>
<dbReference type="Pfam" id="PF13240">
    <property type="entry name" value="Zn_Ribbon_1"/>
    <property type="match status" value="1"/>
</dbReference>
<accession>A0A075H2P5</accession>